<dbReference type="PANTHER" id="PTHR39596:SF2">
    <property type="entry name" value="HET DOMAIN PROTEIN (AFU_ORTHOLOGUE AFUA_1G17550)-RELATED"/>
    <property type="match status" value="1"/>
</dbReference>
<dbReference type="Proteomes" id="UP000183809">
    <property type="component" value="Unassembled WGS sequence"/>
</dbReference>
<proteinExistence type="predicted"/>
<dbReference type="OrthoDB" id="2426273at2759"/>
<protein>
    <submittedName>
        <fullName evidence="1">Het domain</fullName>
    </submittedName>
</protein>
<gene>
    <name evidence="1" type="ORF">BKCO1_3500040</name>
</gene>
<organism evidence="1 2">
    <name type="scientific">Diplodia corticola</name>
    <dbReference type="NCBI Taxonomy" id="236234"/>
    <lineage>
        <taxon>Eukaryota</taxon>
        <taxon>Fungi</taxon>
        <taxon>Dikarya</taxon>
        <taxon>Ascomycota</taxon>
        <taxon>Pezizomycotina</taxon>
        <taxon>Dothideomycetes</taxon>
        <taxon>Dothideomycetes incertae sedis</taxon>
        <taxon>Botryosphaeriales</taxon>
        <taxon>Botryosphaeriaceae</taxon>
        <taxon>Diplodia</taxon>
    </lineage>
</organism>
<comment type="caution">
    <text evidence="1">The sequence shown here is derived from an EMBL/GenBank/DDBJ whole genome shotgun (WGS) entry which is preliminary data.</text>
</comment>
<keyword evidence="2" id="KW-1185">Reference proteome</keyword>
<reference evidence="1 2" key="1">
    <citation type="submission" date="2016-10" db="EMBL/GenBank/DDBJ databases">
        <title>Proteomics and genomics reveal pathogen-plant mechanisms compatible with a hemibiotrophic lifestyle of Diplodia corticola.</title>
        <authorList>
            <person name="Fernandes I."/>
            <person name="De Jonge R."/>
            <person name="Van De Peer Y."/>
            <person name="Devreese B."/>
            <person name="Alves A."/>
            <person name="Esteves A.C."/>
        </authorList>
    </citation>
    <scope>NUCLEOTIDE SEQUENCE [LARGE SCALE GENOMIC DNA]</scope>
    <source>
        <strain evidence="1 2">CBS 112549</strain>
    </source>
</reference>
<evidence type="ECO:0000313" key="1">
    <source>
        <dbReference type="EMBL" id="OJD32939.1"/>
    </source>
</evidence>
<dbReference type="STRING" id="236234.A0A1J9RK38"/>
<sequence>MDHIPVADGYGFTFPPVPYLSRLDYDSTCPFSEYPSRHGLSTEAFLRLEFGQEGRSAEEIAAFLQTWLFFGLLSCALEVPVQSSDFVDYGQHPPVLTTRDALPRYLKRQRQGDFSNDKRTVRILDEARVYVRCLQDAQEAGSELVPPSVLLSIMVLGATLETILHDAYWATHDESRTKTYDWGTSVLLKDQLLQRGWCINDISRLYSTMSVPAVLYASTIPRREAIPKEAHAACSEDGCVARTIDEETYQTAHVCRDPQSCEILESPLDMVKQVLDDGDIPVLNISLSNDKYELTASSNKTTKYIAISHVWSDGLGCIGKNELPVCQIARLYRLCRGLHDFVYNKIFTANVFDIYSGLSETPASDIFSLSRFRGRKKQQQQQQQEEAAPPTVSLWIDTLCVPRPKDYRRLAIARMSATYALASKVLVLDSEMLALPQSRPAAELLIRMLGTGWMRRVWTMQEGALGSKHLYVQLADGGGVLDVQRALVRMRRAAGDNKTTTNDPGAAVVDRDTVVFFGELERVRDAHATQGFALSGYQRRVGDKHKNERHEGAMAGALATALRALEGRATTNAGDAYLCLAGMVGLGGDAVGELFGTPVEGRARALLARLKYVPKGIVFSPGRKLDAAADQRGYRWVCASFWESKVLLLPDQTRERARFEPADGGLRVEYPGFVLEPLAGPLSPAYFLFQHRETWFKATYDAACGSSPQELVDAADDDEQSPPQLGVVCSRSEVVQHGPRGSHTPAALVALLEGRKKSLLGYLDREGNEQVWCRYICQLTLSTPQPGDFERGAAVGKAGRPSWGSDGWKLRSVVIPQVWYIS</sequence>
<dbReference type="GeneID" id="31015047"/>
<dbReference type="PANTHER" id="PTHR39596">
    <property type="match status" value="1"/>
</dbReference>
<accession>A0A1J9RK38</accession>
<dbReference type="RefSeq" id="XP_020129199.1">
    <property type="nucleotide sequence ID" value="XM_020274786.1"/>
</dbReference>
<evidence type="ECO:0000313" key="2">
    <source>
        <dbReference type="Proteomes" id="UP000183809"/>
    </source>
</evidence>
<dbReference type="EMBL" id="MNUE01000035">
    <property type="protein sequence ID" value="OJD32939.1"/>
    <property type="molecule type" value="Genomic_DNA"/>
</dbReference>
<dbReference type="AlphaFoldDB" id="A0A1J9RK38"/>
<name>A0A1J9RK38_9PEZI</name>